<dbReference type="STRING" id="94237.ENSMMOP00000009757"/>
<evidence type="ECO:0000256" key="3">
    <source>
        <dbReference type="ARBA" id="ARBA00004494"/>
    </source>
</evidence>
<name>A0A3Q3WCH4_MOLML</name>
<organism evidence="9 10">
    <name type="scientific">Mola mola</name>
    <name type="common">Ocean sunfish</name>
    <name type="synonym">Tetraodon mola</name>
    <dbReference type="NCBI Taxonomy" id="94237"/>
    <lineage>
        <taxon>Eukaryota</taxon>
        <taxon>Metazoa</taxon>
        <taxon>Chordata</taxon>
        <taxon>Craniata</taxon>
        <taxon>Vertebrata</taxon>
        <taxon>Euteleostomi</taxon>
        <taxon>Actinopterygii</taxon>
        <taxon>Neopterygii</taxon>
        <taxon>Teleostei</taxon>
        <taxon>Neoteleostei</taxon>
        <taxon>Acanthomorphata</taxon>
        <taxon>Eupercaria</taxon>
        <taxon>Tetraodontiformes</taxon>
        <taxon>Molidae</taxon>
        <taxon>Mola</taxon>
    </lineage>
</organism>
<dbReference type="Proteomes" id="UP000261620">
    <property type="component" value="Unplaced"/>
</dbReference>
<evidence type="ECO:0000256" key="1">
    <source>
        <dbReference type="ARBA" id="ARBA00003856"/>
    </source>
</evidence>
<keyword evidence="10" id="KW-1185">Reference proteome</keyword>
<dbReference type="InterPro" id="IPR026250">
    <property type="entry name" value="ITPRIP-like"/>
</dbReference>
<dbReference type="PANTHER" id="PTHR10656">
    <property type="entry name" value="CELL FATE DETERMINING PROTEIN MAB21-RELATED"/>
    <property type="match status" value="1"/>
</dbReference>
<dbReference type="GO" id="GO:0005886">
    <property type="term" value="C:plasma membrane"/>
    <property type="evidence" value="ECO:0007669"/>
    <property type="project" value="UniProtKB-SubCell"/>
</dbReference>
<proteinExistence type="predicted"/>
<evidence type="ECO:0000256" key="6">
    <source>
        <dbReference type="ARBA" id="ARBA00023054"/>
    </source>
</evidence>
<dbReference type="GO" id="GO:0005640">
    <property type="term" value="C:nuclear outer membrane"/>
    <property type="evidence" value="ECO:0007669"/>
    <property type="project" value="UniProtKB-SubCell"/>
</dbReference>
<keyword evidence="6" id="KW-0175">Coiled coil</keyword>
<sequence>LFDIQRIFWASLSAELDKPVRSSQEEKRRGFALLFRHQAFCTHIVNSGEESPLSQLHTRTSGEESSKPGISNWESDYLWYIWNIFSIISMIRLFWKYLGRGLQNKQAQTQPLSVTCTAAEVLLPDSDTLHRFHSKCIQVLSDEKVWEDTFLEGFAHDLVDAMKTICEKSYGMVIEDFQMVDVCDIIVPINPPDPRRFQCLLGNNQGSDLLPDAQVYGRIKLSSDTDDMLCLLHCETENVGKKTDVCVSLCVNSFLSKTQVTRWFLNTIKQAWALISHMYGFELIIRYIHAPGTLVVRFRSGKKIIFTMKPVVKFNTDSFFSVTPCTPSSLDTFWTLSLANYEDSFLKQISKRLPEHSCHSQTLEIAYFLHRRQTALSGSSTLKDFHFKAALMHQLLTKNPLEWKPNYLACRLRDLLDFMEKSLERKLLRHVLIGNPLTQKVIELRAEFMQADPVNLFHPLVLMFQASLEIILLATVEDTSLVTFKTWKSRLFVPYCLSNKGIASILHAHDSKCFMN</sequence>
<evidence type="ECO:0000256" key="5">
    <source>
        <dbReference type="ARBA" id="ARBA00022475"/>
    </source>
</evidence>
<dbReference type="InterPro" id="IPR024810">
    <property type="entry name" value="MAB21L/cGLR"/>
</dbReference>
<dbReference type="Ensembl" id="ENSMMOT00000009928.1">
    <property type="protein sequence ID" value="ENSMMOP00000009757.1"/>
    <property type="gene ID" value="ENSMMOG00000007560.1"/>
</dbReference>
<reference evidence="9" key="2">
    <citation type="submission" date="2025-09" db="UniProtKB">
        <authorList>
            <consortium name="Ensembl"/>
        </authorList>
    </citation>
    <scope>IDENTIFICATION</scope>
</reference>
<dbReference type="AlphaFoldDB" id="A0A3Q3WCH4"/>
<dbReference type="Gene3D" id="1.10.1410.40">
    <property type="match status" value="1"/>
</dbReference>
<evidence type="ECO:0000256" key="7">
    <source>
        <dbReference type="ARBA" id="ARBA00023180"/>
    </source>
</evidence>
<evidence type="ECO:0000313" key="10">
    <source>
        <dbReference type="Proteomes" id="UP000261620"/>
    </source>
</evidence>
<evidence type="ECO:0000256" key="4">
    <source>
        <dbReference type="ARBA" id="ARBA00019443"/>
    </source>
</evidence>
<evidence type="ECO:0000256" key="8">
    <source>
        <dbReference type="ARBA" id="ARBA00023242"/>
    </source>
</evidence>
<keyword evidence="5" id="KW-0472">Membrane</keyword>
<keyword evidence="8" id="KW-0539">Nucleus</keyword>
<comment type="function">
    <text evidence="1">Enhances Ca(2+)-mediated inhibition of inositol 1,4,5-triphosphate receptor (ITPR) Ca(2+) release.</text>
</comment>
<dbReference type="SMART" id="SM01265">
    <property type="entry name" value="Mab-21"/>
    <property type="match status" value="1"/>
</dbReference>
<reference evidence="9" key="1">
    <citation type="submission" date="2025-08" db="UniProtKB">
        <authorList>
            <consortium name="Ensembl"/>
        </authorList>
    </citation>
    <scope>IDENTIFICATION</scope>
</reference>
<dbReference type="PANTHER" id="PTHR10656:SF8">
    <property type="entry name" value="INOSITOL 1,4,5-TRISPHOSPHATE RECEPTOR-INTERACTING PROTEIN"/>
    <property type="match status" value="1"/>
</dbReference>
<evidence type="ECO:0000256" key="2">
    <source>
        <dbReference type="ARBA" id="ARBA00004251"/>
    </source>
</evidence>
<evidence type="ECO:0000313" key="9">
    <source>
        <dbReference type="Ensembl" id="ENSMMOP00000009757.1"/>
    </source>
</evidence>
<keyword evidence="5" id="KW-1003">Cell membrane</keyword>
<dbReference type="OMA" id="DYLWYIW"/>
<protein>
    <recommendedName>
        <fullName evidence="4">Inositol 1,4,5-trisphosphate receptor-interacting protein</fullName>
    </recommendedName>
</protein>
<comment type="subcellular location">
    <subcellularLocation>
        <location evidence="2">Cell membrane</location>
        <topology evidence="2">Single-pass type I membrane protein</topology>
    </subcellularLocation>
    <subcellularLocation>
        <location evidence="3">Nucleus outer membrane</location>
        <topology evidence="3">Single-pass type I membrane protein</topology>
    </subcellularLocation>
</comment>
<accession>A0A3Q3WCH4</accession>
<keyword evidence="7" id="KW-0325">Glycoprotein</keyword>
<dbReference type="PRINTS" id="PR02107">
    <property type="entry name" value="INOS145TPRIP"/>
</dbReference>